<dbReference type="Pfam" id="PF19450">
    <property type="entry name" value="DUF5988"/>
    <property type="match status" value="1"/>
</dbReference>
<dbReference type="EMBL" id="BOOJ01000071">
    <property type="protein sequence ID" value="GIH96793.1"/>
    <property type="molecule type" value="Genomic_DNA"/>
</dbReference>
<dbReference type="Proteomes" id="UP000619788">
    <property type="component" value="Unassembled WGS sequence"/>
</dbReference>
<dbReference type="InterPro" id="IPR046030">
    <property type="entry name" value="DUF5988"/>
</dbReference>
<dbReference type="AlphaFoldDB" id="A0A8J3SWG4"/>
<sequence length="69" mass="7530">MSQFTAVLVGGPAHLPAERRIQSVDSPEETLKLLHGAGYEHFRHQGASTEIDGEPALVFSWVMRTAVAE</sequence>
<name>A0A8J3SWG4_9ACTN</name>
<reference evidence="1 2" key="1">
    <citation type="submission" date="2021-01" db="EMBL/GenBank/DDBJ databases">
        <title>Whole genome shotgun sequence of Planobispora siamensis NBRC 107568.</title>
        <authorList>
            <person name="Komaki H."/>
            <person name="Tamura T."/>
        </authorList>
    </citation>
    <scope>NUCLEOTIDE SEQUENCE [LARGE SCALE GENOMIC DNA]</scope>
    <source>
        <strain evidence="1 2">NBRC 107568</strain>
    </source>
</reference>
<evidence type="ECO:0000313" key="1">
    <source>
        <dbReference type="EMBL" id="GIH96793.1"/>
    </source>
</evidence>
<comment type="caution">
    <text evidence="1">The sequence shown here is derived from an EMBL/GenBank/DDBJ whole genome shotgun (WGS) entry which is preliminary data.</text>
</comment>
<evidence type="ECO:0000313" key="2">
    <source>
        <dbReference type="Proteomes" id="UP000619788"/>
    </source>
</evidence>
<protein>
    <submittedName>
        <fullName evidence="1">Uncharacterized protein</fullName>
    </submittedName>
</protein>
<organism evidence="1 2">
    <name type="scientific">Planobispora siamensis</name>
    <dbReference type="NCBI Taxonomy" id="936338"/>
    <lineage>
        <taxon>Bacteria</taxon>
        <taxon>Bacillati</taxon>
        <taxon>Actinomycetota</taxon>
        <taxon>Actinomycetes</taxon>
        <taxon>Streptosporangiales</taxon>
        <taxon>Streptosporangiaceae</taxon>
        <taxon>Planobispora</taxon>
    </lineage>
</organism>
<keyword evidence="2" id="KW-1185">Reference proteome</keyword>
<gene>
    <name evidence="1" type="ORF">Psi01_74230</name>
</gene>
<accession>A0A8J3SWG4</accession>
<dbReference type="RefSeq" id="WP_204068821.1">
    <property type="nucleotide sequence ID" value="NZ_BOOJ01000071.1"/>
</dbReference>
<proteinExistence type="predicted"/>